<evidence type="ECO:0000256" key="5">
    <source>
        <dbReference type="ARBA" id="ARBA00022705"/>
    </source>
</evidence>
<evidence type="ECO:0000256" key="8">
    <source>
        <dbReference type="ARBA" id="ARBA00022840"/>
    </source>
</evidence>
<dbReference type="InterPro" id="IPR001238">
    <property type="entry name" value="DNA-binding_RecF"/>
</dbReference>
<comment type="caution">
    <text evidence="15">The sequence shown here is derived from an EMBL/GenBank/DDBJ whole genome shotgun (WGS) entry which is preliminary data.</text>
</comment>
<organism evidence="15 16">
    <name type="scientific">Pseudoramibacter alactolyticus ATCC 23263</name>
    <dbReference type="NCBI Taxonomy" id="887929"/>
    <lineage>
        <taxon>Bacteria</taxon>
        <taxon>Bacillati</taxon>
        <taxon>Bacillota</taxon>
        <taxon>Clostridia</taxon>
        <taxon>Eubacteriales</taxon>
        <taxon>Eubacteriaceae</taxon>
        <taxon>Pseudoramibacter</taxon>
    </lineage>
</organism>
<dbReference type="PANTHER" id="PTHR32182:SF0">
    <property type="entry name" value="DNA REPLICATION AND REPAIR PROTEIN RECF"/>
    <property type="match status" value="1"/>
</dbReference>
<evidence type="ECO:0000256" key="11">
    <source>
        <dbReference type="ARBA" id="ARBA00023236"/>
    </source>
</evidence>
<dbReference type="GO" id="GO:0005737">
    <property type="term" value="C:cytoplasm"/>
    <property type="evidence" value="ECO:0007669"/>
    <property type="project" value="UniProtKB-SubCell"/>
</dbReference>
<accession>E6MIN0</accession>
<keyword evidence="4 12" id="KW-0963">Cytoplasm</keyword>
<evidence type="ECO:0000256" key="9">
    <source>
        <dbReference type="ARBA" id="ARBA00023125"/>
    </source>
</evidence>
<dbReference type="InterPro" id="IPR018078">
    <property type="entry name" value="DNA-binding_RecF_CS"/>
</dbReference>
<evidence type="ECO:0000256" key="4">
    <source>
        <dbReference type="ARBA" id="ARBA00022490"/>
    </source>
</evidence>
<reference evidence="15 16" key="1">
    <citation type="submission" date="2010-12" db="EMBL/GenBank/DDBJ databases">
        <authorList>
            <person name="Muzny D."/>
            <person name="Qin X."/>
            <person name="Deng J."/>
            <person name="Jiang H."/>
            <person name="Liu Y."/>
            <person name="Qu J."/>
            <person name="Song X.-Z."/>
            <person name="Zhang L."/>
            <person name="Thornton R."/>
            <person name="Coyle M."/>
            <person name="Francisco L."/>
            <person name="Jackson L."/>
            <person name="Javaid M."/>
            <person name="Korchina V."/>
            <person name="Kovar C."/>
            <person name="Mata R."/>
            <person name="Mathew T."/>
            <person name="Ngo R."/>
            <person name="Nguyen L."/>
            <person name="Nguyen N."/>
            <person name="Okwuonu G."/>
            <person name="Ongeri F."/>
            <person name="Pham C."/>
            <person name="Simmons D."/>
            <person name="Wilczek-Boney K."/>
            <person name="Hale W."/>
            <person name="Jakkamsetti A."/>
            <person name="Pham P."/>
            <person name="Ruth R."/>
            <person name="San Lucas F."/>
            <person name="Warren J."/>
            <person name="Zhang J."/>
            <person name="Zhao Z."/>
            <person name="Zhou C."/>
            <person name="Zhu D."/>
            <person name="Lee S."/>
            <person name="Bess C."/>
            <person name="Blankenburg K."/>
            <person name="Forbes L."/>
            <person name="Fu Q."/>
            <person name="Gubbala S."/>
            <person name="Hirani K."/>
            <person name="Jayaseelan J.C."/>
            <person name="Lara F."/>
            <person name="Munidasa M."/>
            <person name="Palculict T."/>
            <person name="Patil S."/>
            <person name="Pu L.-L."/>
            <person name="Saada N."/>
            <person name="Tang L."/>
            <person name="Weissenberger G."/>
            <person name="Zhu Y."/>
            <person name="Hemphill L."/>
            <person name="Shang Y."/>
            <person name="Youmans B."/>
            <person name="Ayvaz T."/>
            <person name="Ross M."/>
            <person name="Santibanez J."/>
            <person name="Aqrawi P."/>
            <person name="Gross S."/>
            <person name="Joshi V."/>
            <person name="Fowler G."/>
            <person name="Nazareth L."/>
            <person name="Reid J."/>
            <person name="Worley K."/>
            <person name="Petrosino J."/>
            <person name="Highlander S."/>
            <person name="Gibbs R."/>
        </authorList>
    </citation>
    <scope>NUCLEOTIDE SEQUENCE [LARGE SCALE GENOMIC DNA]</scope>
    <source>
        <strain evidence="15 16">ATCC 23263</strain>
    </source>
</reference>
<evidence type="ECO:0000256" key="12">
    <source>
        <dbReference type="HAMAP-Rule" id="MF_00365"/>
    </source>
</evidence>
<comment type="similarity">
    <text evidence="2 12 13">Belongs to the RecF family.</text>
</comment>
<comment type="subcellular location">
    <subcellularLocation>
        <location evidence="1 12 13">Cytoplasm</location>
    </subcellularLocation>
</comment>
<dbReference type="GO" id="GO:0009432">
    <property type="term" value="P:SOS response"/>
    <property type="evidence" value="ECO:0007669"/>
    <property type="project" value="UniProtKB-UniRule"/>
</dbReference>
<dbReference type="InterPro" id="IPR027417">
    <property type="entry name" value="P-loop_NTPase"/>
</dbReference>
<evidence type="ECO:0000256" key="7">
    <source>
        <dbReference type="ARBA" id="ARBA00022763"/>
    </source>
</evidence>
<dbReference type="OrthoDB" id="9803889at2"/>
<dbReference type="SUPFAM" id="SSF52540">
    <property type="entry name" value="P-loop containing nucleoside triphosphate hydrolases"/>
    <property type="match status" value="1"/>
</dbReference>
<comment type="function">
    <text evidence="12 13">The RecF protein is involved in DNA metabolism; it is required for DNA replication and normal SOS inducibility. RecF binds preferentially to single-stranded, linear DNA. It also seems to bind ATP.</text>
</comment>
<dbReference type="InterPro" id="IPR003395">
    <property type="entry name" value="RecF/RecN/SMC_N"/>
</dbReference>
<name>E6MIN0_9FIRM</name>
<evidence type="ECO:0000256" key="1">
    <source>
        <dbReference type="ARBA" id="ARBA00004496"/>
    </source>
</evidence>
<evidence type="ECO:0000256" key="13">
    <source>
        <dbReference type="RuleBase" id="RU000578"/>
    </source>
</evidence>
<keyword evidence="10 12" id="KW-0234">DNA repair</keyword>
<dbReference type="PROSITE" id="PS00618">
    <property type="entry name" value="RECF_2"/>
    <property type="match status" value="1"/>
</dbReference>
<dbReference type="HAMAP" id="MF_00365">
    <property type="entry name" value="RecF"/>
    <property type="match status" value="1"/>
</dbReference>
<dbReference type="InterPro" id="IPR042174">
    <property type="entry name" value="RecF_2"/>
</dbReference>
<evidence type="ECO:0000256" key="3">
    <source>
        <dbReference type="ARBA" id="ARBA00020170"/>
    </source>
</evidence>
<dbReference type="GO" id="GO:0000731">
    <property type="term" value="P:DNA synthesis involved in DNA repair"/>
    <property type="evidence" value="ECO:0007669"/>
    <property type="project" value="TreeGrafter"/>
</dbReference>
<dbReference type="RefSeq" id="WP_006599287.1">
    <property type="nucleotide sequence ID" value="NZ_GL622359.1"/>
</dbReference>
<proteinExistence type="inferred from homology"/>
<evidence type="ECO:0000256" key="10">
    <source>
        <dbReference type="ARBA" id="ARBA00023204"/>
    </source>
</evidence>
<keyword evidence="8 12" id="KW-0067">ATP-binding</keyword>
<dbReference type="GO" id="GO:0005524">
    <property type="term" value="F:ATP binding"/>
    <property type="evidence" value="ECO:0007669"/>
    <property type="project" value="UniProtKB-UniRule"/>
</dbReference>
<keyword evidence="11 12" id="KW-0742">SOS response</keyword>
<sequence>MIITDLQLKHFRNYASEQFDFSDHINVITGANAQGKTNLLEALFFLARGYSHRATTVADLLQFEQPAFFARAGIVRDGIRHEISARYENRRKVLTIDGKKEPKHAAAGKIVHTILFEPDDLRIVKAGPEKRRRFMNEEISGHMPGYLPVLGHYRKALAQRNALLKEIRHAASLKSLLAGWDAQLVHYGARLIRYRQAYLKRLNAVAQQLHTGLSDGREALRLSYRNNVIDQPADQEAIARRFDERLKASVEEDIARGSTATGPQVDDMQVCIDGREARKYASQGQQRTAAIALKLSQIEIYRHATGDWPIVLLDDILSELDAVRQEKILAILGRTQAFITCTDSRFAERYPDAMKRVLTIQDGHWISEASSV</sequence>
<evidence type="ECO:0000313" key="16">
    <source>
        <dbReference type="Proteomes" id="UP000004754"/>
    </source>
</evidence>
<dbReference type="PANTHER" id="PTHR32182">
    <property type="entry name" value="DNA REPLICATION AND REPAIR PROTEIN RECF"/>
    <property type="match status" value="1"/>
</dbReference>
<evidence type="ECO:0000256" key="6">
    <source>
        <dbReference type="ARBA" id="ARBA00022741"/>
    </source>
</evidence>
<dbReference type="Gene3D" id="3.40.50.300">
    <property type="entry name" value="P-loop containing nucleotide triphosphate hydrolases"/>
    <property type="match status" value="1"/>
</dbReference>
<dbReference type="Gene3D" id="1.20.1050.90">
    <property type="entry name" value="RecF/RecN/SMC, N-terminal domain"/>
    <property type="match status" value="1"/>
</dbReference>
<keyword evidence="5 12" id="KW-0235">DNA replication</keyword>
<dbReference type="NCBIfam" id="TIGR00611">
    <property type="entry name" value="recf"/>
    <property type="match status" value="1"/>
</dbReference>
<dbReference type="GO" id="GO:0003697">
    <property type="term" value="F:single-stranded DNA binding"/>
    <property type="evidence" value="ECO:0007669"/>
    <property type="project" value="UniProtKB-UniRule"/>
</dbReference>
<dbReference type="eggNOG" id="COG1195">
    <property type="taxonomic scope" value="Bacteria"/>
</dbReference>
<dbReference type="HOGENOM" id="CLU_040267_0_1_9"/>
<keyword evidence="7 12" id="KW-0227">DNA damage</keyword>
<dbReference type="EMBL" id="AEQN01000023">
    <property type="protein sequence ID" value="EFV01126.1"/>
    <property type="molecule type" value="Genomic_DNA"/>
</dbReference>
<dbReference type="GO" id="GO:0006302">
    <property type="term" value="P:double-strand break repair"/>
    <property type="evidence" value="ECO:0007669"/>
    <property type="project" value="TreeGrafter"/>
</dbReference>
<dbReference type="Proteomes" id="UP000004754">
    <property type="component" value="Unassembled WGS sequence"/>
</dbReference>
<keyword evidence="6 12" id="KW-0547">Nucleotide-binding</keyword>
<evidence type="ECO:0000256" key="2">
    <source>
        <dbReference type="ARBA" id="ARBA00008016"/>
    </source>
</evidence>
<dbReference type="Pfam" id="PF02463">
    <property type="entry name" value="SMC_N"/>
    <property type="match status" value="1"/>
</dbReference>
<evidence type="ECO:0000313" key="15">
    <source>
        <dbReference type="EMBL" id="EFV01126.1"/>
    </source>
</evidence>
<feature type="domain" description="RecF/RecN/SMC N-terminal" evidence="14">
    <location>
        <begin position="3"/>
        <end position="362"/>
    </location>
</feature>
<feature type="binding site" evidence="12">
    <location>
        <begin position="30"/>
        <end position="37"/>
    </location>
    <ligand>
        <name>ATP</name>
        <dbReference type="ChEBI" id="CHEBI:30616"/>
    </ligand>
</feature>
<dbReference type="STRING" id="887929.HMP0721_1865"/>
<dbReference type="GO" id="GO:0006260">
    <property type="term" value="P:DNA replication"/>
    <property type="evidence" value="ECO:0007669"/>
    <property type="project" value="UniProtKB-UniRule"/>
</dbReference>
<keyword evidence="9 12" id="KW-0238">DNA-binding</keyword>
<protein>
    <recommendedName>
        <fullName evidence="3 12">DNA replication and repair protein RecF</fullName>
    </recommendedName>
</protein>
<dbReference type="AlphaFoldDB" id="E6MIN0"/>
<evidence type="ECO:0000259" key="14">
    <source>
        <dbReference type="Pfam" id="PF02463"/>
    </source>
</evidence>
<gene>
    <name evidence="12 15" type="primary">recF</name>
    <name evidence="15" type="ORF">HMP0721_1865</name>
</gene>
<keyword evidence="16" id="KW-1185">Reference proteome</keyword>